<protein>
    <submittedName>
        <fullName evidence="1">Uncharacterized protein</fullName>
    </submittedName>
</protein>
<accession>S4P559</accession>
<name>S4P559_9NEOP</name>
<dbReference type="AlphaFoldDB" id="S4P559"/>
<dbReference type="Gene3D" id="2.60.220.50">
    <property type="match status" value="1"/>
</dbReference>
<feature type="non-terminal residue" evidence="1">
    <location>
        <position position="1"/>
    </location>
</feature>
<dbReference type="InterPro" id="IPR046338">
    <property type="entry name" value="GAIN_dom_sf"/>
</dbReference>
<sequence length="67" mass="7782">FVVFRNDRAFQPSQATYSVNSRVLSIKVQDVTNFENGEVIDIHLSPMTLEPDRNATRTCAYWKFLED</sequence>
<reference evidence="1" key="2">
    <citation type="submission" date="2013-05" db="EMBL/GenBank/DDBJ databases">
        <authorList>
            <person name="Carter J.-M."/>
            <person name="Baker S.C."/>
            <person name="Pink R."/>
            <person name="Carter D.R.F."/>
            <person name="Collins A."/>
            <person name="Tomlin J."/>
            <person name="Gibbs M."/>
            <person name="Breuker C.J."/>
        </authorList>
    </citation>
    <scope>NUCLEOTIDE SEQUENCE</scope>
    <source>
        <tissue evidence="1">Ovary</tissue>
    </source>
</reference>
<reference evidence="1" key="1">
    <citation type="journal article" date="2013" name="BMC Genomics">
        <title>Unscrambling butterfly oogenesis.</title>
        <authorList>
            <person name="Carter J.M."/>
            <person name="Baker S.C."/>
            <person name="Pink R."/>
            <person name="Carter D.R."/>
            <person name="Collins A."/>
            <person name="Tomlin J."/>
            <person name="Gibbs M."/>
            <person name="Breuker C.J."/>
        </authorList>
    </citation>
    <scope>NUCLEOTIDE SEQUENCE</scope>
    <source>
        <tissue evidence="1">Ovary</tissue>
    </source>
</reference>
<organism evidence="1">
    <name type="scientific">Pararge aegeria</name>
    <name type="common">speckled wood butterfly</name>
    <dbReference type="NCBI Taxonomy" id="116150"/>
    <lineage>
        <taxon>Eukaryota</taxon>
        <taxon>Metazoa</taxon>
        <taxon>Ecdysozoa</taxon>
        <taxon>Arthropoda</taxon>
        <taxon>Hexapoda</taxon>
        <taxon>Insecta</taxon>
        <taxon>Pterygota</taxon>
        <taxon>Neoptera</taxon>
        <taxon>Endopterygota</taxon>
        <taxon>Lepidoptera</taxon>
        <taxon>Glossata</taxon>
        <taxon>Ditrysia</taxon>
        <taxon>Papilionoidea</taxon>
        <taxon>Nymphalidae</taxon>
        <taxon>Satyrinae</taxon>
        <taxon>Satyrini</taxon>
        <taxon>Parargina</taxon>
        <taxon>Pararge</taxon>
    </lineage>
</organism>
<evidence type="ECO:0000313" key="1">
    <source>
        <dbReference type="EMBL" id="JAA81680.1"/>
    </source>
</evidence>
<dbReference type="EMBL" id="GAIX01010880">
    <property type="protein sequence ID" value="JAA81680.1"/>
    <property type="molecule type" value="Transcribed_RNA"/>
</dbReference>
<proteinExistence type="predicted"/>
<feature type="non-terminal residue" evidence="1">
    <location>
        <position position="67"/>
    </location>
</feature>